<reference evidence="5 6" key="1">
    <citation type="journal article" date="2016" name="Nat. Commun.">
        <title>Extremotolerant tardigrade genome and improved radiotolerance of human cultured cells by tardigrade-unique protein.</title>
        <authorList>
            <person name="Hashimoto T."/>
            <person name="Horikawa D.D."/>
            <person name="Saito Y."/>
            <person name="Kuwahara H."/>
            <person name="Kozuka-Hata H."/>
            <person name="Shin-I T."/>
            <person name="Minakuchi Y."/>
            <person name="Ohishi K."/>
            <person name="Motoyama A."/>
            <person name="Aizu T."/>
            <person name="Enomoto A."/>
            <person name="Kondo K."/>
            <person name="Tanaka S."/>
            <person name="Hara Y."/>
            <person name="Koshikawa S."/>
            <person name="Sagara H."/>
            <person name="Miura T."/>
            <person name="Yokobori S."/>
            <person name="Miyagawa K."/>
            <person name="Suzuki Y."/>
            <person name="Kubo T."/>
            <person name="Oyama M."/>
            <person name="Kohara Y."/>
            <person name="Fujiyama A."/>
            <person name="Arakawa K."/>
            <person name="Katayama T."/>
            <person name="Toyoda A."/>
            <person name="Kunieda T."/>
        </authorList>
    </citation>
    <scope>NUCLEOTIDE SEQUENCE [LARGE SCALE GENOMIC DNA]</scope>
    <source>
        <strain evidence="5 6">YOKOZUNA-1</strain>
    </source>
</reference>
<dbReference type="Pfam" id="PF00595">
    <property type="entry name" value="PDZ"/>
    <property type="match status" value="2"/>
</dbReference>
<feature type="domain" description="PDZ" evidence="4">
    <location>
        <begin position="222"/>
        <end position="288"/>
    </location>
</feature>
<gene>
    <name evidence="5" type="primary">RvY_09340-1</name>
    <name evidence="5" type="synonym">RvY_09340.1</name>
    <name evidence="5" type="ORF">RvY_09340</name>
</gene>
<proteinExistence type="predicted"/>
<dbReference type="SUPFAM" id="SSF50156">
    <property type="entry name" value="PDZ domain-like"/>
    <property type="match status" value="2"/>
</dbReference>
<comment type="caution">
    <text evidence="5">The sequence shown here is derived from an EMBL/GenBank/DDBJ whole genome shotgun (WGS) entry which is preliminary data.</text>
</comment>
<name>A0A1D1VB70_RAMVA</name>
<dbReference type="EMBL" id="BDGG01000004">
    <property type="protein sequence ID" value="GAU98160.1"/>
    <property type="molecule type" value="Genomic_DNA"/>
</dbReference>
<dbReference type="SMART" id="SM00228">
    <property type="entry name" value="PDZ"/>
    <property type="match status" value="2"/>
</dbReference>
<feature type="domain" description="PDZ" evidence="4">
    <location>
        <begin position="98"/>
        <end position="167"/>
    </location>
</feature>
<evidence type="ECO:0000313" key="5">
    <source>
        <dbReference type="EMBL" id="GAU98160.1"/>
    </source>
</evidence>
<organism evidence="5 6">
    <name type="scientific">Ramazzottius varieornatus</name>
    <name type="common">Water bear</name>
    <name type="synonym">Tardigrade</name>
    <dbReference type="NCBI Taxonomy" id="947166"/>
    <lineage>
        <taxon>Eukaryota</taxon>
        <taxon>Metazoa</taxon>
        <taxon>Ecdysozoa</taxon>
        <taxon>Tardigrada</taxon>
        <taxon>Eutardigrada</taxon>
        <taxon>Parachela</taxon>
        <taxon>Hypsibioidea</taxon>
        <taxon>Ramazzottiidae</taxon>
        <taxon>Ramazzottius</taxon>
    </lineage>
</organism>
<evidence type="ECO:0000259" key="4">
    <source>
        <dbReference type="PROSITE" id="PS50106"/>
    </source>
</evidence>
<dbReference type="Gene3D" id="1.20.1160.20">
    <property type="match status" value="1"/>
</dbReference>
<keyword evidence="6" id="KW-1185">Reference proteome</keyword>
<dbReference type="GO" id="GO:0005886">
    <property type="term" value="C:plasma membrane"/>
    <property type="evidence" value="ECO:0007669"/>
    <property type="project" value="TreeGrafter"/>
</dbReference>
<dbReference type="AlphaFoldDB" id="A0A1D1VB70"/>
<keyword evidence="2" id="KW-0677">Repeat</keyword>
<dbReference type="OrthoDB" id="6021951at2759"/>
<dbReference type="InterPro" id="IPR001478">
    <property type="entry name" value="PDZ"/>
</dbReference>
<dbReference type="GO" id="GO:0002142">
    <property type="term" value="C:stereocilia ankle link complex"/>
    <property type="evidence" value="ECO:0007669"/>
    <property type="project" value="TreeGrafter"/>
</dbReference>
<protein>
    <recommendedName>
        <fullName evidence="4">PDZ domain-containing protein</fullName>
    </recommendedName>
</protein>
<dbReference type="Proteomes" id="UP000186922">
    <property type="component" value="Unassembled WGS sequence"/>
</dbReference>
<dbReference type="PANTHER" id="PTHR23116">
    <property type="entry name" value="PDZ DOMAIN CONTAINING WHIRLIN AND HARMONIN-RELATED"/>
    <property type="match status" value="1"/>
</dbReference>
<evidence type="ECO:0000256" key="2">
    <source>
        <dbReference type="ARBA" id="ARBA00022737"/>
    </source>
</evidence>
<sequence length="309" mass="34832">MATTVQVPDRTTRFAVDFDKELVKIFPSTQSRLYLKKVLNQYQIGFTTAAMLARRLTELVHSPEQMDLFDLCRPMVRLQDQLKYSAALPYFNKNRIDRVVLKRRYLEEDFGFRVCGGKDQKCAIFVSSVDRGSPALINGLRPGLEVLRVNGLTTANVTHRMFVDYVKINFHLELLVKRVGMVPLQSKSNHENPRWVFASWNAENPGKIRGSSNIKHSTNDMLLYVKDLPAEETFGVHVRPHPDGILVSAVKPGSSAATAHIKAGDVITEVNEIRLDGLDFEESVAHLKTDPPFTLRVLRSPDSSITVQS</sequence>
<dbReference type="PROSITE" id="PS50106">
    <property type="entry name" value="PDZ"/>
    <property type="match status" value="2"/>
</dbReference>
<evidence type="ECO:0000256" key="3">
    <source>
        <dbReference type="ARBA" id="ARBA00023273"/>
    </source>
</evidence>
<dbReference type="Gene3D" id="2.30.42.10">
    <property type="match status" value="2"/>
</dbReference>
<evidence type="ECO:0000256" key="1">
    <source>
        <dbReference type="ARBA" id="ARBA00004316"/>
    </source>
</evidence>
<comment type="subcellular location">
    <subcellularLocation>
        <location evidence="1">Cell projection</location>
    </subcellularLocation>
</comment>
<dbReference type="InterPro" id="IPR036034">
    <property type="entry name" value="PDZ_sf"/>
</dbReference>
<dbReference type="PANTHER" id="PTHR23116:SF36">
    <property type="entry name" value="HARMONIN"/>
    <property type="match status" value="1"/>
</dbReference>
<evidence type="ECO:0000313" key="6">
    <source>
        <dbReference type="Proteomes" id="UP000186922"/>
    </source>
</evidence>
<keyword evidence="3" id="KW-0966">Cell projection</keyword>
<accession>A0A1D1VB70</accession>
<dbReference type="STRING" id="947166.A0A1D1VB70"/>
<dbReference type="GO" id="GO:0032426">
    <property type="term" value="C:stereocilium tip"/>
    <property type="evidence" value="ECO:0007669"/>
    <property type="project" value="TreeGrafter"/>
</dbReference>
<dbReference type="InterPro" id="IPR051844">
    <property type="entry name" value="USH2_Complex_Protein"/>
</dbReference>
<dbReference type="GO" id="GO:0005929">
    <property type="term" value="C:cilium"/>
    <property type="evidence" value="ECO:0007669"/>
    <property type="project" value="TreeGrafter"/>
</dbReference>